<evidence type="ECO:0000313" key="2">
    <source>
        <dbReference type="EMBL" id="CDM37109.1"/>
    </source>
</evidence>
<dbReference type="OMA" id="QGWILQE"/>
<dbReference type="InterPro" id="IPR002575">
    <property type="entry name" value="Aminoglycoside_PTrfase"/>
</dbReference>
<dbReference type="InterPro" id="IPR011009">
    <property type="entry name" value="Kinase-like_dom_sf"/>
</dbReference>
<organism evidence="2 3">
    <name type="scientific">Penicillium roqueforti (strain FM164)</name>
    <dbReference type="NCBI Taxonomy" id="1365484"/>
    <lineage>
        <taxon>Eukaryota</taxon>
        <taxon>Fungi</taxon>
        <taxon>Dikarya</taxon>
        <taxon>Ascomycota</taxon>
        <taxon>Pezizomycotina</taxon>
        <taxon>Eurotiomycetes</taxon>
        <taxon>Eurotiomycetidae</taxon>
        <taxon>Eurotiales</taxon>
        <taxon>Aspergillaceae</taxon>
        <taxon>Penicillium</taxon>
    </lineage>
</organism>
<sequence>MNHNHSNYQVCIDFINGIHGLLKRTFGLPVNTLVEPIAYDPKCPFKYNNFVYRVSLPSPLDKENGAWHKPGCVAIPSGVSDLILRLTNSDATSMGAANRVENEVAMMTLAAAALDPNFEPRVVPRLYGWAGITSKKGEPQQGWILQELMPGVPLDERLDNMELEEKKEIFAQIAKLLKGLQDFPLPASITKFGGLTFDNENNIISAPMTTTSTGPWPSYEAAFEARLKQAPKKTDENPYIQGWHENGQLESHNDKAIIHAVFMGLGASLGAGLEAREERALKEAKLHGFPDPLPDDQQGSEEVQWKVAKVWEDALQNEGCKRPITTSGIDIVADVDALLSSILPWRVTNSDILRRQTCQVIQNCRNENEKVLIEILEHIGF</sequence>
<evidence type="ECO:0000313" key="3">
    <source>
        <dbReference type="Proteomes" id="UP000030686"/>
    </source>
</evidence>
<accession>W6QSM8</accession>
<gene>
    <name evidence="2" type="ORF">PROQFM164_S06g000069</name>
</gene>
<reference evidence="2" key="1">
    <citation type="journal article" date="2014" name="Nat. Commun.">
        <title>Multiple recent horizontal transfers of a large genomic region in cheese making fungi.</title>
        <authorList>
            <person name="Cheeseman K."/>
            <person name="Ropars J."/>
            <person name="Renault P."/>
            <person name="Dupont J."/>
            <person name="Gouzy J."/>
            <person name="Branca A."/>
            <person name="Abraham A.L."/>
            <person name="Ceppi M."/>
            <person name="Conseiller E."/>
            <person name="Debuchy R."/>
            <person name="Malagnac F."/>
            <person name="Goarin A."/>
            <person name="Silar P."/>
            <person name="Lacoste S."/>
            <person name="Sallet E."/>
            <person name="Bensimon A."/>
            <person name="Giraud T."/>
            <person name="Brygoo Y."/>
        </authorList>
    </citation>
    <scope>NUCLEOTIDE SEQUENCE [LARGE SCALE GENOMIC DNA]</scope>
    <source>
        <strain evidence="2">FM164</strain>
    </source>
</reference>
<dbReference type="Pfam" id="PF01636">
    <property type="entry name" value="APH"/>
    <property type="match status" value="1"/>
</dbReference>
<dbReference type="InterPro" id="IPR051678">
    <property type="entry name" value="AGP_Transferase"/>
</dbReference>
<dbReference type="AlphaFoldDB" id="W6QSM8"/>
<evidence type="ECO:0000259" key="1">
    <source>
        <dbReference type="Pfam" id="PF01636"/>
    </source>
</evidence>
<protein>
    <submittedName>
        <fullName evidence="2">Aminoglycoside phosphotransferase</fullName>
    </submittedName>
</protein>
<dbReference type="PANTHER" id="PTHR21310">
    <property type="entry name" value="AMINOGLYCOSIDE PHOSPHOTRANSFERASE-RELATED-RELATED"/>
    <property type="match status" value="1"/>
</dbReference>
<name>W6QSM8_PENRF</name>
<dbReference type="EMBL" id="HG792020">
    <property type="protein sequence ID" value="CDM37109.1"/>
    <property type="molecule type" value="Genomic_DNA"/>
</dbReference>
<keyword evidence="3" id="KW-1185">Reference proteome</keyword>
<feature type="domain" description="Aminoglycoside phosphotransferase" evidence="1">
    <location>
        <begin position="80"/>
        <end position="192"/>
    </location>
</feature>
<dbReference type="STRING" id="1365484.W6QSM8"/>
<dbReference type="Proteomes" id="UP000030686">
    <property type="component" value="Unassembled WGS sequence"/>
</dbReference>
<dbReference type="OrthoDB" id="2831558at2759"/>
<dbReference type="GO" id="GO:0016740">
    <property type="term" value="F:transferase activity"/>
    <property type="evidence" value="ECO:0007669"/>
    <property type="project" value="UniProtKB-KW"/>
</dbReference>
<keyword evidence="2" id="KW-0808">Transferase</keyword>
<dbReference type="PANTHER" id="PTHR21310:SF15">
    <property type="entry name" value="AMINOGLYCOSIDE PHOSPHOTRANSFERASE DOMAIN-CONTAINING PROTEIN"/>
    <property type="match status" value="1"/>
</dbReference>
<dbReference type="SUPFAM" id="SSF56112">
    <property type="entry name" value="Protein kinase-like (PK-like)"/>
    <property type="match status" value="1"/>
</dbReference>
<proteinExistence type="predicted"/>